<feature type="domain" description="Replication protein A OB" evidence="5">
    <location>
        <begin position="133"/>
        <end position="223"/>
    </location>
</feature>
<evidence type="ECO:0000256" key="1">
    <source>
        <dbReference type="ARBA" id="ARBA00023125"/>
    </source>
</evidence>
<evidence type="ECO:0000256" key="2">
    <source>
        <dbReference type="SAM" id="MobiDB-lite"/>
    </source>
</evidence>
<dbReference type="CDD" id="cd04480">
    <property type="entry name" value="RPA1_DBD_A_like"/>
    <property type="match status" value="1"/>
</dbReference>
<dbReference type="CDD" id="cd04476">
    <property type="entry name" value="RPA1_DBD_C"/>
    <property type="match status" value="1"/>
</dbReference>
<keyword evidence="7" id="KW-1185">Reference proteome</keyword>
<dbReference type="InterPro" id="IPR047192">
    <property type="entry name" value="Euk_RPA1_DBD_C"/>
</dbReference>
<dbReference type="Pfam" id="PF02721">
    <property type="entry name" value="DUF223"/>
    <property type="match status" value="1"/>
</dbReference>
<dbReference type="CDD" id="cd04481">
    <property type="entry name" value="RPA1_DBD_B_like"/>
    <property type="match status" value="2"/>
</dbReference>
<accession>A0A8T1XDI6</accession>
<feature type="region of interest" description="Disordered" evidence="2">
    <location>
        <begin position="420"/>
        <end position="451"/>
    </location>
</feature>
<dbReference type="InterPro" id="IPR025476">
    <property type="entry name" value="Helitron_helicase-like"/>
</dbReference>
<gene>
    <name evidence="6" type="ORF">ISN45_Un36g000030</name>
</gene>
<feature type="region of interest" description="Disordered" evidence="2">
    <location>
        <begin position="494"/>
        <end position="513"/>
    </location>
</feature>
<dbReference type="PANTHER" id="PTHR47165">
    <property type="entry name" value="OS03G0429900 PROTEIN"/>
    <property type="match status" value="1"/>
</dbReference>
<feature type="domain" description="Replication protein A 70 kDa DNA-binding subunit B/D first OB fold" evidence="3">
    <location>
        <begin position="4"/>
        <end position="106"/>
    </location>
</feature>
<feature type="compositionally biased region" description="Polar residues" evidence="2">
    <location>
        <begin position="844"/>
        <end position="859"/>
    </location>
</feature>
<dbReference type="Pfam" id="PF14214">
    <property type="entry name" value="Helitron_like_N"/>
    <property type="match status" value="1"/>
</dbReference>
<evidence type="ECO:0000259" key="4">
    <source>
        <dbReference type="Pfam" id="PF14214"/>
    </source>
</evidence>
<protein>
    <recommendedName>
        <fullName evidence="8">DUF223 domain-containing protein</fullName>
    </recommendedName>
</protein>
<dbReference type="InterPro" id="IPR031657">
    <property type="entry name" value="REPA_OB_2"/>
</dbReference>
<feature type="compositionally biased region" description="Low complexity" evidence="2">
    <location>
        <begin position="420"/>
        <end position="431"/>
    </location>
</feature>
<feature type="compositionally biased region" description="Acidic residues" evidence="2">
    <location>
        <begin position="860"/>
        <end position="870"/>
    </location>
</feature>
<feature type="region of interest" description="Disordered" evidence="2">
    <location>
        <begin position="1228"/>
        <end position="1250"/>
    </location>
</feature>
<dbReference type="GO" id="GO:0003677">
    <property type="term" value="F:DNA binding"/>
    <property type="evidence" value="ECO:0007669"/>
    <property type="project" value="UniProtKB-KW"/>
</dbReference>
<dbReference type="Pfam" id="PF16900">
    <property type="entry name" value="REPA_OB_2"/>
    <property type="match status" value="1"/>
</dbReference>
<feature type="region of interest" description="Disordered" evidence="2">
    <location>
        <begin position="725"/>
        <end position="809"/>
    </location>
</feature>
<proteinExistence type="predicted"/>
<feature type="compositionally biased region" description="Polar residues" evidence="2">
    <location>
        <begin position="1232"/>
        <end position="1243"/>
    </location>
</feature>
<feature type="compositionally biased region" description="Polar residues" evidence="2">
    <location>
        <begin position="731"/>
        <end position="753"/>
    </location>
</feature>
<dbReference type="Proteomes" id="UP000694240">
    <property type="component" value="Unassembled WGS sequence"/>
</dbReference>
<evidence type="ECO:0008006" key="8">
    <source>
        <dbReference type="Google" id="ProtNLM"/>
    </source>
</evidence>
<feature type="domain" description="Helitron helicase-like" evidence="4">
    <location>
        <begin position="1016"/>
        <end position="1116"/>
    </location>
</feature>
<feature type="compositionally biased region" description="Polar residues" evidence="2">
    <location>
        <begin position="775"/>
        <end position="794"/>
    </location>
</feature>
<feature type="region of interest" description="Disordered" evidence="2">
    <location>
        <begin position="844"/>
        <end position="870"/>
    </location>
</feature>
<organism evidence="6 7">
    <name type="scientific">Arabidopsis thaliana x Arabidopsis arenosa</name>
    <dbReference type="NCBI Taxonomy" id="1240361"/>
    <lineage>
        <taxon>Eukaryota</taxon>
        <taxon>Viridiplantae</taxon>
        <taxon>Streptophyta</taxon>
        <taxon>Embryophyta</taxon>
        <taxon>Tracheophyta</taxon>
        <taxon>Spermatophyta</taxon>
        <taxon>Magnoliopsida</taxon>
        <taxon>eudicotyledons</taxon>
        <taxon>Gunneridae</taxon>
        <taxon>Pentapetalae</taxon>
        <taxon>rosids</taxon>
        <taxon>malvids</taxon>
        <taxon>Brassicales</taxon>
        <taxon>Brassicaceae</taxon>
        <taxon>Camelineae</taxon>
        <taxon>Arabidopsis</taxon>
    </lineage>
</organism>
<evidence type="ECO:0000313" key="6">
    <source>
        <dbReference type="EMBL" id="KAG7530414.1"/>
    </source>
</evidence>
<dbReference type="InterPro" id="IPR003871">
    <property type="entry name" value="RFA1B/D_OB_1st"/>
</dbReference>
<dbReference type="EMBL" id="JAEFBK010000036">
    <property type="protein sequence ID" value="KAG7530414.1"/>
    <property type="molecule type" value="Genomic_DNA"/>
</dbReference>
<evidence type="ECO:0000313" key="7">
    <source>
        <dbReference type="Proteomes" id="UP000694240"/>
    </source>
</evidence>
<keyword evidence="1" id="KW-0238">DNA-binding</keyword>
<name>A0A8T1XDI6_9BRAS</name>
<evidence type="ECO:0000259" key="5">
    <source>
        <dbReference type="Pfam" id="PF16900"/>
    </source>
</evidence>
<comment type="caution">
    <text evidence="6">The sequence shown here is derived from an EMBL/GenBank/DDBJ whole genome shotgun (WGS) entry which is preliminary data.</text>
</comment>
<dbReference type="PANTHER" id="PTHR47165:SF4">
    <property type="entry name" value="OS03G0429900 PROTEIN"/>
    <property type="match status" value="1"/>
</dbReference>
<reference evidence="6 7" key="1">
    <citation type="submission" date="2020-12" db="EMBL/GenBank/DDBJ databases">
        <title>Concerted genomic and epigenomic changes stabilize Arabidopsis allopolyploids.</title>
        <authorList>
            <person name="Chen Z."/>
        </authorList>
    </citation>
    <scope>NUCLEOTIDE SEQUENCE [LARGE SCALE GENOMIC DNA]</scope>
    <source>
        <strain evidence="6">Allo738</strain>
        <tissue evidence="6">Leaf</tissue>
    </source>
</reference>
<sequence>MASQFAMLRDVRPYKTSWRVQVKVLHSWRQYTNNTGETLELVLADSQGVKIHASVKKDLVAKYVNSLQVNEWKFIEHFALTHAAGQFRPTGHLYKMSFVIGTTVTRSDIVSDSSYLTLARFSRIQNGDLNPYMLIDVMGQVVNIGELEILEANNKPTTKLDFELRDEHDDRMSCTLWGTFAEKMFQACQAADGIMVICVIRFAKIKAYKGVRSLSNSFDASQVHINPPFPEIEAFTRALPSDGLALTFRESVPKFQMVTVNKDDDCLQFERKTISDLFNSTEIGKARVICTIYGIDTDWAWYMLYAKVMDNTGETKCLLFDSICSEIVGESAASLLGGSFNEIEDPTDLPDVIRNLVGKTFLFLLCVEKENIWDGKDSYKVSRILNKDGLLQEDVIEESEQLVNPASIVSGDQCLMLTMSQDTSDSSTPSSKRVYAPNLSESEQSSSSKKVCIEPKDLQKSELEFGENGLTENGVPDKFSEVVKVENVKIESTKGKGVQDSGDLPVTEKKDTKQANQIDAFIPPGNYLYNFRAGLKEGHWYYMADFHVVPSTQPVKYSWNRFALECIWPTTMWPVSPRCNGNFFNFIHSDEVEYAGLEDKQHVSDAIGVVSSVSAIQRFPFVCRQGETGYEARYVVFEIKDDICHCPAFWRVAEFEGQNCLMSEFGCSRLFLDPTFPDFDIPRYIRGFAEQQEDVQDVGMELELNGSVPLSTAFGSAFRDITNLPDPQVSPIENSADANTSSSAKQNSKNQGSLRGKMSKPCSPYTRPNPLLTPSGLSAMTNTSQSLFSRTPTTPIMPPPSVTPKRIGVQYTGNPSCITNHQTSSFVSQRINLPRKNLDIDFTNAETSSSSKGQYTTEVIDNEDSDYSQDDEMYDDPEFGNVSEDETLAQSYDLSCSEGEESLVDNNEMSVSDEEQIEMMSHITEVSSHTNDLARSSIEFMFSAYLDHGDPTYSCGKVDKSIPKGKGSKHVSFTRRGLMEGLTACPTTSEVAALIPGDFTEDGYTPGIEKCYKGNNQKKKKCISMRQWFAFRIQERPGIWFRVIMMLWPYVNIMGFPDLFITFTCNPKWPEKTRYVTARGLTAEDRPYIVARIFKIKLDSLMNDLTEKKMLGKTVASDIDRMISAEIPDKETEPELYEVVSNSMIHGPCGAANMSSPCMVDGQCSKSYPKNMRISPGYVVPYNKKLSVRYGAHINVEWCNQTGSIKYLFKYIHKGPDKLAFVVEPVKPPPTDNGSHVDQTANGSEPLPEEKKKNEIKDYFDCRYVSASEAIWRIFKFPIQHKSTPVLKLSFHVEGKQPAYFKGKEVISDVLDRILNRDSQFMAWLTLNRNDGIGKNGKRARELLYAEIPAYFTWDGTNKLWNKRSRGWSLGRINYVPRKLEDEYFLRVLLNIVRGPTCFDDIKT</sequence>
<evidence type="ECO:0000259" key="3">
    <source>
        <dbReference type="Pfam" id="PF02721"/>
    </source>
</evidence>